<organism evidence="1 2">
    <name type="scientific">Emergencia timonensis</name>
    <dbReference type="NCBI Taxonomy" id="1776384"/>
    <lineage>
        <taxon>Bacteria</taxon>
        <taxon>Bacillati</taxon>
        <taxon>Bacillota</taxon>
        <taxon>Clostridia</taxon>
        <taxon>Peptostreptococcales</taxon>
        <taxon>Anaerovoracaceae</taxon>
        <taxon>Emergencia</taxon>
    </lineage>
</organism>
<accession>A0A415DW39</accession>
<name>A0A415DW39_9FIRM</name>
<gene>
    <name evidence="1" type="ORF">DW099_17010</name>
</gene>
<dbReference type="Proteomes" id="UP000284841">
    <property type="component" value="Unassembled WGS sequence"/>
</dbReference>
<dbReference type="AlphaFoldDB" id="A0A415DW39"/>
<comment type="caution">
    <text evidence="1">The sequence shown here is derived from an EMBL/GenBank/DDBJ whole genome shotgun (WGS) entry which is preliminary data.</text>
</comment>
<dbReference type="EMBL" id="QRMS01000006">
    <property type="protein sequence ID" value="RHJ84671.1"/>
    <property type="molecule type" value="Genomic_DNA"/>
</dbReference>
<dbReference type="STRING" id="1776384.GCA_900086585_01332"/>
<protein>
    <submittedName>
        <fullName evidence="1">Uncharacterized protein</fullName>
    </submittedName>
</protein>
<dbReference type="OrthoDB" id="9911294at2"/>
<evidence type="ECO:0000313" key="2">
    <source>
        <dbReference type="Proteomes" id="UP000284841"/>
    </source>
</evidence>
<proteinExistence type="predicted"/>
<evidence type="ECO:0000313" key="1">
    <source>
        <dbReference type="EMBL" id="RHJ84671.1"/>
    </source>
</evidence>
<keyword evidence="2" id="KW-1185">Reference proteome</keyword>
<dbReference type="PROSITE" id="PS51257">
    <property type="entry name" value="PROKAR_LIPOPROTEIN"/>
    <property type="match status" value="1"/>
</dbReference>
<sequence length="181" mass="20998">MKKENINIVAILLCIVLIACLAFSVRHIYQLRHYIDRSVYQSLDGINDQLAAMDEELEDADADSITKSQLKELIDDFYYGCYSNAMAIKDFKRARHMYAKYDVFDVGLYSQWLKFEYADHEDMLTPAVRKKIFTSLSEICYAWDDCLAHSSPNYDFRSDPKNIAGKIKEVNNIAGEYMDEL</sequence>
<reference evidence="1 2" key="1">
    <citation type="submission" date="2018-08" db="EMBL/GenBank/DDBJ databases">
        <title>A genome reference for cultivated species of the human gut microbiota.</title>
        <authorList>
            <person name="Zou Y."/>
            <person name="Xue W."/>
            <person name="Luo G."/>
        </authorList>
    </citation>
    <scope>NUCLEOTIDE SEQUENCE [LARGE SCALE GENOMIC DNA]</scope>
    <source>
        <strain evidence="1 2">AM07-24</strain>
    </source>
</reference>
<dbReference type="RefSeq" id="WP_118336473.1">
    <property type="nucleotide sequence ID" value="NZ_AP025567.1"/>
</dbReference>